<gene>
    <name evidence="2" type="primary">hypothetical protein</name>
</gene>
<reference evidence="2" key="1">
    <citation type="submission" date="2021-03" db="EMBL/GenBank/DDBJ databases">
        <authorList>
            <person name="Urzo M.L.R."/>
            <person name="Cope A.E."/>
            <person name="Guinto T.D."/>
            <person name="Kondo H."/>
            <person name="Suzuki N."/>
        </authorList>
    </citation>
    <scope>NUCLEOTIDE SEQUENCE</scope>
    <source>
        <strain evidence="2">3152_NGS_MO</strain>
    </source>
</reference>
<evidence type="ECO:0000256" key="1">
    <source>
        <dbReference type="SAM" id="MobiDB-lite"/>
    </source>
</evidence>
<evidence type="ECO:0000313" key="2">
    <source>
        <dbReference type="EMBL" id="QVU39971.1"/>
    </source>
</evidence>
<accession>A0A8E6Z6H5</accession>
<sequence>MADLARLRAALSESGSPILPLSGIIHHMAPTPTTITLLDADSVMAILNWLVSAPSAFYGPFLTSSGLTVSDVSSLVASVTPSDAASIASLVNAMATHDGEWDRSVRNDTSRRVAQHSSGAGRVSSQSAVEFAALDLISSCGFEGLAGAVSAFGDVRLSYQCKVSTIAHQFARSRHAVFARIKLKGDNVRIVVTPWCLSRVNALAVAAVMTADLKRAAVADRTMRRARTAVSYASRLSLQAVRDVLAAATSLLTRCSYDSTRMAFVNPATGAVVQDTASRQMSVAIAFAHVFTRGSTDAVMTLADARAATLDRYISSAPPQVADYFGDAHSPLDALALFSRALGATRRLRDVTEEGSRRNKGAMLGYAARMRTKGDRNTVACINRIEEVVSALKARGCDHSRLLLVVEWGGTINHAAILAAAAAAGIDIALDVAASGIDLPGHDVLSDDQDNLHRYQLYLSSAQSRKLPRVPVAEYLEGEPLHSRLRKLLATFDGSLPQHQVAFVAGGVQHALSTPVSINVDAVSRHAALLDVSADYGIVASCAEVLLPPVCAHGIEADPGTFLDNGTFVDTECAQCEEHHRAVAAVADLVSREDTRLVKPRAIHGHNGYFSVETIYGQVVSGDTLRTLDAAISLSHARNVNFGDDDDPGLGYDEYDSHAFATLLRTTVSEVHRALSGGDVSKVPKDDADRIAESVQGS</sequence>
<name>A0A8E6Z6H5_9VIRU</name>
<organism evidence="2">
    <name type="scientific">Magnaporthe oryzae polymycovirus 2</name>
    <dbReference type="NCBI Taxonomy" id="2838331"/>
    <lineage>
        <taxon>Viruses</taxon>
        <taxon>Riboviria</taxon>
    </lineage>
</organism>
<protein>
    <submittedName>
        <fullName evidence="2">Uncharacterized protein</fullName>
    </submittedName>
</protein>
<dbReference type="EMBL" id="MW752169">
    <property type="protein sequence ID" value="QVU39971.1"/>
    <property type="molecule type" value="Genomic_RNA"/>
</dbReference>
<proteinExistence type="predicted"/>
<feature type="region of interest" description="Disordered" evidence="1">
    <location>
        <begin position="678"/>
        <end position="698"/>
    </location>
</feature>
<feature type="compositionally biased region" description="Basic and acidic residues" evidence="1">
    <location>
        <begin position="682"/>
        <end position="692"/>
    </location>
</feature>